<dbReference type="GO" id="GO:0006412">
    <property type="term" value="P:translation"/>
    <property type="evidence" value="ECO:0007669"/>
    <property type="project" value="UniProtKB-UniRule"/>
</dbReference>
<evidence type="ECO:0000256" key="7">
    <source>
        <dbReference type="HAMAP-Rule" id="MF_00371"/>
    </source>
</evidence>
<dbReference type="InterPro" id="IPR023407">
    <property type="entry name" value="Ribosomal_eS27_Zn-bd_dom_sf"/>
</dbReference>
<dbReference type="Gene3D" id="2.20.25.100">
    <property type="entry name" value="Zn-binding ribosomal proteins"/>
    <property type="match status" value="1"/>
</dbReference>
<dbReference type="STRING" id="349307.Mthe_0417"/>
<sequence>MSLSKFLRVKCNDCENVQVIFSRAATVVKCLVCGRTLAEPRGGKADIKTEILEVLE</sequence>
<protein>
    <recommendedName>
        <fullName evidence="7">Small ribosomal subunit protein eS27</fullName>
    </recommendedName>
</protein>
<proteinExistence type="inferred from homology"/>
<keyword evidence="10" id="KW-1185">Reference proteome</keyword>
<evidence type="ECO:0000256" key="1">
    <source>
        <dbReference type="ARBA" id="ARBA00010919"/>
    </source>
</evidence>
<dbReference type="HAMAP" id="MF_00371">
    <property type="entry name" value="Ribosomal_eS27"/>
    <property type="match status" value="1"/>
</dbReference>
<evidence type="ECO:0000256" key="3">
    <source>
        <dbReference type="ARBA" id="ARBA00022771"/>
    </source>
</evidence>
<dbReference type="EMBL" id="CP000477">
    <property type="protein sequence ID" value="ABK14209.1"/>
    <property type="molecule type" value="Genomic_DNA"/>
</dbReference>
<evidence type="ECO:0000313" key="10">
    <source>
        <dbReference type="Proteomes" id="UP000000674"/>
    </source>
</evidence>
<organism evidence="9 10">
    <name type="scientific">Methanothrix thermoacetophila (strain DSM 6194 / JCM 14653 / NBRC 101360 / PT)</name>
    <name type="common">Methanosaeta thermophila</name>
    <dbReference type="NCBI Taxonomy" id="349307"/>
    <lineage>
        <taxon>Archaea</taxon>
        <taxon>Methanobacteriati</taxon>
        <taxon>Methanobacteriota</taxon>
        <taxon>Stenosarchaea group</taxon>
        <taxon>Methanomicrobia</taxon>
        <taxon>Methanotrichales</taxon>
        <taxon>Methanotrichaceae</taxon>
        <taxon>Methanothrix</taxon>
    </lineage>
</organism>
<dbReference type="InterPro" id="IPR011332">
    <property type="entry name" value="Ribosomal_zn-bd"/>
</dbReference>
<feature type="binding site" evidence="7">
    <location>
        <position position="30"/>
    </location>
    <ligand>
        <name>Zn(2+)</name>
        <dbReference type="ChEBI" id="CHEBI:29105"/>
    </ligand>
</feature>
<dbReference type="OrthoDB" id="5718at2157"/>
<evidence type="ECO:0000256" key="4">
    <source>
        <dbReference type="ARBA" id="ARBA00022833"/>
    </source>
</evidence>
<dbReference type="AlphaFoldDB" id="A0B685"/>
<reference evidence="9 10" key="1">
    <citation type="submission" date="2006-10" db="EMBL/GenBank/DDBJ databases">
        <title>Complete sequence of Methanosaeta thermophila PT.</title>
        <authorList>
            <consortium name="US DOE Joint Genome Institute"/>
            <person name="Copeland A."/>
            <person name="Lucas S."/>
            <person name="Lapidus A."/>
            <person name="Barry K."/>
            <person name="Detter J.C."/>
            <person name="Glavina del Rio T."/>
            <person name="Hammon N."/>
            <person name="Israni S."/>
            <person name="Pitluck S."/>
            <person name="Chain P."/>
            <person name="Malfatti S."/>
            <person name="Shin M."/>
            <person name="Vergez L."/>
            <person name="Schmutz J."/>
            <person name="Larimer F."/>
            <person name="Land M."/>
            <person name="Hauser L."/>
            <person name="Kyrpides N."/>
            <person name="Kim E."/>
            <person name="Smith K.S."/>
            <person name="Ingram-Smith C."/>
            <person name="Richardson P."/>
        </authorList>
    </citation>
    <scope>NUCLEOTIDE SEQUENCE [LARGE SCALE GENOMIC DNA]</scope>
    <source>
        <strain evidence="10">DSM 6194 / JCM 14653 / NBRC 101360 / PT</strain>
    </source>
</reference>
<feature type="binding site" evidence="7">
    <location>
        <position position="14"/>
    </location>
    <ligand>
        <name>Zn(2+)</name>
        <dbReference type="ChEBI" id="CHEBI:29105"/>
    </ligand>
</feature>
<evidence type="ECO:0000256" key="8">
    <source>
        <dbReference type="RuleBase" id="RU000671"/>
    </source>
</evidence>
<dbReference type="FunFam" id="2.20.25.100:FF:000002">
    <property type="entry name" value="30S ribosomal protein S27e"/>
    <property type="match status" value="1"/>
</dbReference>
<evidence type="ECO:0000256" key="5">
    <source>
        <dbReference type="ARBA" id="ARBA00022980"/>
    </source>
</evidence>
<dbReference type="GO" id="GO:1990904">
    <property type="term" value="C:ribonucleoprotein complex"/>
    <property type="evidence" value="ECO:0007669"/>
    <property type="project" value="UniProtKB-KW"/>
</dbReference>
<name>A0B685_METTP</name>
<dbReference type="PROSITE" id="PS01168">
    <property type="entry name" value="RIBOSOMAL_S27E"/>
    <property type="match status" value="1"/>
</dbReference>
<dbReference type="SUPFAM" id="SSF57829">
    <property type="entry name" value="Zn-binding ribosomal proteins"/>
    <property type="match status" value="1"/>
</dbReference>
<evidence type="ECO:0000313" key="9">
    <source>
        <dbReference type="EMBL" id="ABK14209.1"/>
    </source>
</evidence>
<dbReference type="NCBIfam" id="NF001629">
    <property type="entry name" value="PRK00415.1"/>
    <property type="match status" value="1"/>
</dbReference>
<dbReference type="HOGENOM" id="CLU_199465_0_0_2"/>
<dbReference type="RefSeq" id="WP_011695607.1">
    <property type="nucleotide sequence ID" value="NC_008553.1"/>
</dbReference>
<keyword evidence="4 7" id="KW-0862">Zinc</keyword>
<dbReference type="Pfam" id="PF01667">
    <property type="entry name" value="Ribosomal_S27e"/>
    <property type="match status" value="1"/>
</dbReference>
<dbReference type="InterPro" id="IPR000592">
    <property type="entry name" value="Ribosomal_eS27"/>
</dbReference>
<evidence type="ECO:0000256" key="6">
    <source>
        <dbReference type="ARBA" id="ARBA00023274"/>
    </source>
</evidence>
<dbReference type="KEGG" id="mtp:Mthe_0417"/>
<comment type="subunit">
    <text evidence="7">Part of the 30S ribosomal subunit.</text>
</comment>
<feature type="binding site" evidence="7">
    <location>
        <position position="33"/>
    </location>
    <ligand>
        <name>Zn(2+)</name>
        <dbReference type="ChEBI" id="CHEBI:29105"/>
    </ligand>
</feature>
<keyword evidence="6 7" id="KW-0687">Ribonucleoprotein</keyword>
<dbReference type="GO" id="GO:0008270">
    <property type="term" value="F:zinc ion binding"/>
    <property type="evidence" value="ECO:0007669"/>
    <property type="project" value="UniProtKB-UniRule"/>
</dbReference>
<feature type="binding site" evidence="7">
    <location>
        <position position="11"/>
    </location>
    <ligand>
        <name>Zn(2+)</name>
        <dbReference type="ChEBI" id="CHEBI:29105"/>
    </ligand>
</feature>
<keyword evidence="2 7" id="KW-0479">Metal-binding</keyword>
<accession>A0B685</accession>
<feature type="zinc finger region" description="C4-type" evidence="7">
    <location>
        <begin position="11"/>
        <end position="33"/>
    </location>
</feature>
<dbReference type="PANTHER" id="PTHR11594">
    <property type="entry name" value="40S RIBOSOMAL PROTEIN S27"/>
    <property type="match status" value="1"/>
</dbReference>
<comment type="similarity">
    <text evidence="1 7 8">Belongs to the eukaryotic ribosomal protein eS27 family.</text>
</comment>
<dbReference type="Proteomes" id="UP000000674">
    <property type="component" value="Chromosome"/>
</dbReference>
<gene>
    <name evidence="7" type="primary">rps27e</name>
    <name evidence="9" type="ordered locus">Mthe_0417</name>
</gene>
<keyword evidence="3 7" id="KW-0863">Zinc-finger</keyword>
<comment type="cofactor">
    <cofactor evidence="7 8">
        <name>Zn(2+)</name>
        <dbReference type="ChEBI" id="CHEBI:29105"/>
    </cofactor>
    <text evidence="7 8">Binds 1 zinc ion per subunit.</text>
</comment>
<keyword evidence="5 7" id="KW-0689">Ribosomal protein</keyword>
<dbReference type="GO" id="GO:0003735">
    <property type="term" value="F:structural constituent of ribosome"/>
    <property type="evidence" value="ECO:0007669"/>
    <property type="project" value="InterPro"/>
</dbReference>
<evidence type="ECO:0000256" key="2">
    <source>
        <dbReference type="ARBA" id="ARBA00022723"/>
    </source>
</evidence>
<dbReference type="GO" id="GO:0005840">
    <property type="term" value="C:ribosome"/>
    <property type="evidence" value="ECO:0007669"/>
    <property type="project" value="UniProtKB-KW"/>
</dbReference>
<dbReference type="GeneID" id="4462010"/>